<feature type="non-terminal residue" evidence="2">
    <location>
        <position position="78"/>
    </location>
</feature>
<name>A0A7Y0SJC9_VIBPH</name>
<dbReference type="Gene3D" id="3.30.450.20">
    <property type="entry name" value="PAS domain"/>
    <property type="match status" value="1"/>
</dbReference>
<evidence type="ECO:0000256" key="1">
    <source>
        <dbReference type="ARBA" id="ARBA00004533"/>
    </source>
</evidence>
<dbReference type="Proteomes" id="UP000518904">
    <property type="component" value="Unassembled WGS sequence"/>
</dbReference>
<reference evidence="2 3" key="1">
    <citation type="submission" date="2020-04" db="EMBL/GenBank/DDBJ databases">
        <title>Whole-genome sequencing of Vibrio spp. from China reveals different genetic environments of blaCTX-M-14 among diverse lineages.</title>
        <authorList>
            <person name="Zheng Z."/>
            <person name="Ye L."/>
            <person name="Chen S."/>
        </authorList>
    </citation>
    <scope>NUCLEOTIDE SEQUENCE [LARGE SCALE GENOMIC DNA]</scope>
    <source>
        <strain evidence="2 3">Vb0551</strain>
    </source>
</reference>
<comment type="subcellular location">
    <subcellularLocation>
        <location evidence="1">Cell inner membrane</location>
    </subcellularLocation>
</comment>
<keyword evidence="2" id="KW-0418">Kinase</keyword>
<accession>A0A7Y0SJC9</accession>
<protein>
    <submittedName>
        <fullName evidence="2">Sensor kinase CitA</fullName>
    </submittedName>
</protein>
<evidence type="ECO:0000313" key="2">
    <source>
        <dbReference type="EMBL" id="NMU84485.1"/>
    </source>
</evidence>
<evidence type="ECO:0000313" key="3">
    <source>
        <dbReference type="Proteomes" id="UP000518904"/>
    </source>
</evidence>
<sequence length="78" mass="8651">MTLSGLIELLLLVAAGFTYLKINQEQEMGEKALGVARFLADSAVVREMIETQNPQPYQLRFRELTEAIGAAFIVIGDH</sequence>
<organism evidence="2 3">
    <name type="scientific">Vibrio parahaemolyticus</name>
    <dbReference type="NCBI Taxonomy" id="670"/>
    <lineage>
        <taxon>Bacteria</taxon>
        <taxon>Pseudomonadati</taxon>
        <taxon>Pseudomonadota</taxon>
        <taxon>Gammaproteobacteria</taxon>
        <taxon>Vibrionales</taxon>
        <taxon>Vibrionaceae</taxon>
        <taxon>Vibrio</taxon>
    </lineage>
</organism>
<comment type="caution">
    <text evidence="2">The sequence shown here is derived from an EMBL/GenBank/DDBJ whole genome shotgun (WGS) entry which is preliminary data.</text>
</comment>
<feature type="non-terminal residue" evidence="2">
    <location>
        <position position="1"/>
    </location>
</feature>
<dbReference type="GO" id="GO:0016301">
    <property type="term" value="F:kinase activity"/>
    <property type="evidence" value="ECO:0007669"/>
    <property type="project" value="UniProtKB-KW"/>
</dbReference>
<dbReference type="GO" id="GO:0005886">
    <property type="term" value="C:plasma membrane"/>
    <property type="evidence" value="ECO:0007669"/>
    <property type="project" value="UniProtKB-SubCell"/>
</dbReference>
<dbReference type="InterPro" id="IPR029151">
    <property type="entry name" value="Sensor-like_sf"/>
</dbReference>
<gene>
    <name evidence="2" type="ORF">HKB16_16565</name>
</gene>
<proteinExistence type="predicted"/>
<keyword evidence="2" id="KW-0808">Transferase</keyword>
<dbReference type="EMBL" id="JABCLB010001789">
    <property type="protein sequence ID" value="NMU84485.1"/>
    <property type="molecule type" value="Genomic_DNA"/>
</dbReference>
<dbReference type="SUPFAM" id="SSF103190">
    <property type="entry name" value="Sensory domain-like"/>
    <property type="match status" value="1"/>
</dbReference>
<dbReference type="AlphaFoldDB" id="A0A7Y0SJC9"/>